<dbReference type="Proteomes" id="UP001597106">
    <property type="component" value="Unassembled WGS sequence"/>
</dbReference>
<name>A0ABW3GJ50_9PROT</name>
<organism evidence="1 2">
    <name type="scientific">Methylophilus glucosoxydans</name>
    <dbReference type="NCBI Taxonomy" id="752553"/>
    <lineage>
        <taxon>Bacteria</taxon>
        <taxon>Pseudomonadati</taxon>
        <taxon>Pseudomonadota</taxon>
        <taxon>Betaproteobacteria</taxon>
        <taxon>Nitrosomonadales</taxon>
        <taxon>Methylophilaceae</taxon>
        <taxon>Methylophilus</taxon>
    </lineage>
</organism>
<gene>
    <name evidence="1" type="ORF">ACFQ1T_12515</name>
</gene>
<sequence>MDADFKPEVLENSWFAERYRALPAVASEQLRLASIHYADSSRAETHLVMARMMAPHNPAVKVAEYRFYFYQARLQEALRVAEQCMAMTALELGFPLSWRLVSPQHGQFESDEPAHRFYLFCLKAYAYLLMRLQRLQAGREAAEKLMQLDPANKVGGQLLLDVLDRADREAEDD</sequence>
<evidence type="ECO:0000313" key="2">
    <source>
        <dbReference type="Proteomes" id="UP001597106"/>
    </source>
</evidence>
<comment type="caution">
    <text evidence="1">The sequence shown here is derived from an EMBL/GenBank/DDBJ whole genome shotgun (WGS) entry which is preliminary data.</text>
</comment>
<evidence type="ECO:0008006" key="3">
    <source>
        <dbReference type="Google" id="ProtNLM"/>
    </source>
</evidence>
<dbReference type="EMBL" id="JBHTJW010000003">
    <property type="protein sequence ID" value="MFD0930601.1"/>
    <property type="molecule type" value="Genomic_DNA"/>
</dbReference>
<reference evidence="2" key="1">
    <citation type="journal article" date="2019" name="Int. J. Syst. Evol. Microbiol.">
        <title>The Global Catalogue of Microorganisms (GCM) 10K type strain sequencing project: providing services to taxonomists for standard genome sequencing and annotation.</title>
        <authorList>
            <consortium name="The Broad Institute Genomics Platform"/>
            <consortium name="The Broad Institute Genome Sequencing Center for Infectious Disease"/>
            <person name="Wu L."/>
            <person name="Ma J."/>
        </authorList>
    </citation>
    <scope>NUCLEOTIDE SEQUENCE [LARGE SCALE GENOMIC DNA]</scope>
    <source>
        <strain evidence="2">CCUG 59685</strain>
    </source>
</reference>
<evidence type="ECO:0000313" key="1">
    <source>
        <dbReference type="EMBL" id="MFD0930601.1"/>
    </source>
</evidence>
<dbReference type="RefSeq" id="WP_194747274.1">
    <property type="nucleotide sequence ID" value="NZ_JBHTJW010000003.1"/>
</dbReference>
<accession>A0ABW3GJ50</accession>
<proteinExistence type="predicted"/>
<keyword evidence="2" id="KW-1185">Reference proteome</keyword>
<protein>
    <recommendedName>
        <fullName evidence="3">Tetratricopeptide repeat protein</fullName>
    </recommendedName>
</protein>